<evidence type="ECO:0000256" key="1">
    <source>
        <dbReference type="ARBA" id="ARBA00001971"/>
    </source>
</evidence>
<dbReference type="SUPFAM" id="SSF48264">
    <property type="entry name" value="Cytochrome P450"/>
    <property type="match status" value="1"/>
</dbReference>
<dbReference type="GO" id="GO:0006707">
    <property type="term" value="P:cholesterol catabolic process"/>
    <property type="evidence" value="ECO:0007669"/>
    <property type="project" value="TreeGrafter"/>
</dbReference>
<keyword evidence="5 8" id="KW-0560">Oxidoreductase</keyword>
<gene>
    <name evidence="9" type="ordered locus">Mmcs_4565</name>
</gene>
<dbReference type="GO" id="GO:0036199">
    <property type="term" value="F:cholest-4-en-3-one 26-monooxygenase activity"/>
    <property type="evidence" value="ECO:0007669"/>
    <property type="project" value="TreeGrafter"/>
</dbReference>
<organism evidence="9">
    <name type="scientific">Mycobacterium sp. (strain MCS)</name>
    <dbReference type="NCBI Taxonomy" id="164756"/>
    <lineage>
        <taxon>Bacteria</taxon>
        <taxon>Bacillati</taxon>
        <taxon>Actinomycetota</taxon>
        <taxon>Actinomycetes</taxon>
        <taxon>Mycobacteriales</taxon>
        <taxon>Mycobacteriaceae</taxon>
        <taxon>Mycobacterium</taxon>
    </lineage>
</organism>
<keyword evidence="6 8" id="KW-0408">Iron</keyword>
<name>A0A5Q5BQG2_MYCSS</name>
<dbReference type="InterPro" id="IPR002397">
    <property type="entry name" value="Cyt_P450_B"/>
</dbReference>
<evidence type="ECO:0000256" key="2">
    <source>
        <dbReference type="ARBA" id="ARBA00010617"/>
    </source>
</evidence>
<comment type="cofactor">
    <cofactor evidence="1">
        <name>heme</name>
        <dbReference type="ChEBI" id="CHEBI:30413"/>
    </cofactor>
</comment>
<dbReference type="PROSITE" id="PS00086">
    <property type="entry name" value="CYTOCHROME_P450"/>
    <property type="match status" value="1"/>
</dbReference>
<protein>
    <submittedName>
        <fullName evidence="9">Cytochrome P450</fullName>
    </submittedName>
</protein>
<keyword evidence="3 8" id="KW-0349">Heme</keyword>
<dbReference type="InterPro" id="IPR001128">
    <property type="entry name" value="Cyt_P450"/>
</dbReference>
<keyword evidence="7 8" id="KW-0503">Monooxygenase</keyword>
<sequence>MRLSQIDFTDLDNFANGFPHDLFAIHRRDAPVFWHEPTEHTPDGEGFWSVATYAETLAVLRDPDTYSSVTGGERPFGGTLLQDLPIAGQVLNMMDDPRHAQIRRLVNSGLTPRMIARVEDDLRQRARILLDEVGDGEAFDFLPQVAAELPMQMICILLGVPEDDRHWLFEAVEPGFDFRGSRKASIDRLSVEDAGSRMYTYGSELVARKRAEPGDDMLSVVAAESWLSDAELYLFFYLLFSAGAETTRNSIAGGLLALIENPAAFDALQADPSSLPGAIEEMVRWTSPSPSKRRTATRDTELGGHRISAGQKVLVWEGSANRDAAVFADADVFDVARKPNPHLGFGQGVHYCLGANLARLELRVLFEELLARFASVRLVEPVEWARSNRHTGIRHMVVRLQA</sequence>
<dbReference type="InterPro" id="IPR036396">
    <property type="entry name" value="Cyt_P450_sf"/>
</dbReference>
<accession>A0A5Q5BQG2</accession>
<dbReference type="Gene3D" id="1.10.630.10">
    <property type="entry name" value="Cytochrome P450"/>
    <property type="match status" value="1"/>
</dbReference>
<dbReference type="GO" id="GO:0008395">
    <property type="term" value="F:steroid hydroxylase activity"/>
    <property type="evidence" value="ECO:0007669"/>
    <property type="project" value="TreeGrafter"/>
</dbReference>
<proteinExistence type="inferred from homology"/>
<evidence type="ECO:0000313" key="9">
    <source>
        <dbReference type="EMBL" id="ABG10669.1"/>
    </source>
</evidence>
<dbReference type="AlphaFoldDB" id="A0A5Q5BQG2"/>
<keyword evidence="4 8" id="KW-0479">Metal-binding</keyword>
<evidence type="ECO:0000256" key="3">
    <source>
        <dbReference type="ARBA" id="ARBA00022617"/>
    </source>
</evidence>
<dbReference type="EMBL" id="CP000384">
    <property type="protein sequence ID" value="ABG10669.1"/>
    <property type="molecule type" value="Genomic_DNA"/>
</dbReference>
<evidence type="ECO:0000256" key="5">
    <source>
        <dbReference type="ARBA" id="ARBA00023002"/>
    </source>
</evidence>
<dbReference type="GO" id="GO:0020037">
    <property type="term" value="F:heme binding"/>
    <property type="evidence" value="ECO:0007669"/>
    <property type="project" value="InterPro"/>
</dbReference>
<dbReference type="GO" id="GO:0005506">
    <property type="term" value="F:iron ion binding"/>
    <property type="evidence" value="ECO:0007669"/>
    <property type="project" value="InterPro"/>
</dbReference>
<comment type="similarity">
    <text evidence="2 8">Belongs to the cytochrome P450 family.</text>
</comment>
<evidence type="ECO:0000256" key="8">
    <source>
        <dbReference type="RuleBase" id="RU000461"/>
    </source>
</evidence>
<reference evidence="9" key="1">
    <citation type="submission" date="2006-06" db="EMBL/GenBank/DDBJ databases">
        <title>Complete sequence of chromosome of Mycobacterium sp. MCS.</title>
        <authorList>
            <consortium name="US DOE Joint Genome Institute"/>
            <person name="Copeland A."/>
            <person name="Lucas S."/>
            <person name="Lapidus A."/>
            <person name="Barry K."/>
            <person name="Detter J.C."/>
            <person name="Glavina del Rio T."/>
            <person name="Hammon N."/>
            <person name="Israni S."/>
            <person name="Dalin E."/>
            <person name="Tice H."/>
            <person name="Pitluck S."/>
            <person name="Martinez M."/>
            <person name="Schmutz J."/>
            <person name="Larimer F."/>
            <person name="Land M."/>
            <person name="Hauser L."/>
            <person name="Kyrpides N."/>
            <person name="Kim E."/>
            <person name="Miller C.D."/>
            <person name="Hughes J.E."/>
            <person name="Anderson A.J."/>
            <person name="Sims R.C."/>
            <person name="Richardson P."/>
        </authorList>
    </citation>
    <scope>NUCLEOTIDE SEQUENCE [LARGE SCALE GENOMIC DNA]</scope>
    <source>
        <strain evidence="9">MCS</strain>
    </source>
</reference>
<dbReference type="PRINTS" id="PR00359">
    <property type="entry name" value="BP450"/>
</dbReference>
<evidence type="ECO:0000256" key="4">
    <source>
        <dbReference type="ARBA" id="ARBA00022723"/>
    </source>
</evidence>
<dbReference type="PANTHER" id="PTHR46696:SF4">
    <property type="entry name" value="BIOTIN BIOSYNTHESIS CYTOCHROME P450"/>
    <property type="match status" value="1"/>
</dbReference>
<dbReference type="FunFam" id="1.10.630.10:FF:000018">
    <property type="entry name" value="Cytochrome P450 monooxygenase"/>
    <property type="match status" value="1"/>
</dbReference>
<dbReference type="Pfam" id="PF00067">
    <property type="entry name" value="p450"/>
    <property type="match status" value="1"/>
</dbReference>
<dbReference type="PRINTS" id="PR00385">
    <property type="entry name" value="P450"/>
</dbReference>
<evidence type="ECO:0000256" key="6">
    <source>
        <dbReference type="ARBA" id="ARBA00023004"/>
    </source>
</evidence>
<dbReference type="PANTHER" id="PTHR46696">
    <property type="entry name" value="P450, PUTATIVE (EUROFUNG)-RELATED"/>
    <property type="match status" value="1"/>
</dbReference>
<dbReference type="InterPro" id="IPR017972">
    <property type="entry name" value="Cyt_P450_CS"/>
</dbReference>
<evidence type="ECO:0000256" key="7">
    <source>
        <dbReference type="ARBA" id="ARBA00023033"/>
    </source>
</evidence>
<dbReference type="CDD" id="cd11033">
    <property type="entry name" value="CYP142-like"/>
    <property type="match status" value="1"/>
</dbReference>
<dbReference type="KEGG" id="mmc:Mmcs_4565"/>